<comment type="caution">
    <text evidence="2">The sequence shown here is derived from an EMBL/GenBank/DDBJ whole genome shotgun (WGS) entry which is preliminary data.</text>
</comment>
<dbReference type="GO" id="GO:0004792">
    <property type="term" value="F:thiosulfate-cyanide sulfurtransferase activity"/>
    <property type="evidence" value="ECO:0007669"/>
    <property type="project" value="TreeGrafter"/>
</dbReference>
<evidence type="ECO:0000313" key="3">
    <source>
        <dbReference type="Proteomes" id="UP000004910"/>
    </source>
</evidence>
<dbReference type="GO" id="GO:0016779">
    <property type="term" value="F:nucleotidyltransferase activity"/>
    <property type="evidence" value="ECO:0007669"/>
    <property type="project" value="TreeGrafter"/>
</dbReference>
<dbReference type="Pfam" id="PF00899">
    <property type="entry name" value="ThiF"/>
    <property type="match status" value="1"/>
</dbReference>
<name>B1C2T4_9FIRM</name>
<dbReference type="InterPro" id="IPR035985">
    <property type="entry name" value="Ubiquitin-activating_enz"/>
</dbReference>
<dbReference type="EMBL" id="ABIK02000010">
    <property type="protein sequence ID" value="EDS74769.1"/>
    <property type="molecule type" value="Genomic_DNA"/>
</dbReference>
<sequence>MQVKISLEEQVNLDKKFVESKLLEFSHIVKVEEKFIQFEYKNETFYLLLNFGGIPDICVLTDQIKSYPHFCLHKSLQMGDLNFYSICLYVRDEISFYNATYQEKCEFVLEQFKRLMNLNTYELEKEVVSEYKYHWNKKSMLLVYSNISPADSIKGIHMFEYRRKKDKKPINNYVLSKKFPFKSSIYSYTQMNCLYLNVIDIKGILPPPFKMWDTKLLKELLFSLKRKRFDEKTCRLLARCYVRDKIFIFLRFPQLNNLEIGIKILFSNNIKGKLKEKISHIISITFIEVSNRNIETSIIRNGGNLIECKKVLVIGCGSLGSYIVRELPKIGVSNLTIVDGDNLEYCNLSRHTLGEMFVGTNKATAMCELLSAEYGNMKFNAINEYVLDHNFSEIINDESDYDLIIITTGNEDLQYMFNNRLIKLKKYIPTIFCWLESYSIGFHALVMKNPSDGCYSCVLNSNFNYIVNHEKQIKYNGCGGVYSQYGINILLNTTSLIIDIINAWPSINSNILYSYKTKSINNHIDDLQFTKRYYEDDYGINKVENLKVKECDCCD</sequence>
<dbReference type="InterPro" id="IPR000594">
    <property type="entry name" value="ThiF_NAD_FAD-bd"/>
</dbReference>
<reference evidence="2" key="2">
    <citation type="submission" date="2014-06" db="EMBL/GenBank/DDBJ databases">
        <title>Draft genome sequence of Clostridium spiroforme (DSM 1552).</title>
        <authorList>
            <person name="Sudarsanam P."/>
            <person name="Ley R."/>
            <person name="Guruge J."/>
            <person name="Turnbaugh P.J."/>
            <person name="Mahowald M."/>
            <person name="Liep D."/>
            <person name="Gordon J."/>
        </authorList>
    </citation>
    <scope>NUCLEOTIDE SEQUENCE</scope>
    <source>
        <strain evidence="2">DSM 1552</strain>
    </source>
</reference>
<dbReference type="Gene3D" id="3.40.50.720">
    <property type="entry name" value="NAD(P)-binding Rossmann-like Domain"/>
    <property type="match status" value="1"/>
</dbReference>
<dbReference type="PANTHER" id="PTHR10953:SF102">
    <property type="entry name" value="ADENYLYLTRANSFERASE AND SULFURTRANSFERASE MOCS3"/>
    <property type="match status" value="1"/>
</dbReference>
<keyword evidence="3" id="KW-1185">Reference proteome</keyword>
<dbReference type="Proteomes" id="UP000004910">
    <property type="component" value="Unassembled WGS sequence"/>
</dbReference>
<organism evidence="2 3">
    <name type="scientific">Thomasclavelia spiroformis DSM 1552</name>
    <dbReference type="NCBI Taxonomy" id="428126"/>
    <lineage>
        <taxon>Bacteria</taxon>
        <taxon>Bacillati</taxon>
        <taxon>Bacillota</taxon>
        <taxon>Erysipelotrichia</taxon>
        <taxon>Erysipelotrichales</taxon>
        <taxon>Coprobacillaceae</taxon>
        <taxon>Thomasclavelia</taxon>
    </lineage>
</organism>
<dbReference type="CDD" id="cd01483">
    <property type="entry name" value="E1_enzyme_family"/>
    <property type="match status" value="1"/>
</dbReference>
<dbReference type="GO" id="GO:0005737">
    <property type="term" value="C:cytoplasm"/>
    <property type="evidence" value="ECO:0007669"/>
    <property type="project" value="TreeGrafter"/>
</dbReference>
<dbReference type="PANTHER" id="PTHR10953">
    <property type="entry name" value="UBIQUITIN-ACTIVATING ENZYME E1"/>
    <property type="match status" value="1"/>
</dbReference>
<accession>B1C2T4</accession>
<dbReference type="OrthoDB" id="4088010at2"/>
<dbReference type="SUPFAM" id="SSF69572">
    <property type="entry name" value="Activating enzymes of the ubiquitin-like proteins"/>
    <property type="match status" value="1"/>
</dbReference>
<dbReference type="STRING" id="428126.CLOSPI_01546"/>
<dbReference type="HOGENOM" id="CLU_489908_0_0_9"/>
<protein>
    <submittedName>
        <fullName evidence="2">ThiF family protein</fullName>
    </submittedName>
</protein>
<evidence type="ECO:0000259" key="1">
    <source>
        <dbReference type="Pfam" id="PF00899"/>
    </source>
</evidence>
<dbReference type="GO" id="GO:0008641">
    <property type="term" value="F:ubiquitin-like modifier activating enzyme activity"/>
    <property type="evidence" value="ECO:0007669"/>
    <property type="project" value="InterPro"/>
</dbReference>
<gene>
    <name evidence="2" type="ORF">CLOSPI_01546</name>
</gene>
<evidence type="ECO:0000313" key="2">
    <source>
        <dbReference type="EMBL" id="EDS74769.1"/>
    </source>
</evidence>
<reference evidence="2" key="1">
    <citation type="submission" date="2008-02" db="EMBL/GenBank/DDBJ databases">
        <authorList>
            <person name="Fulton L."/>
            <person name="Clifton S."/>
            <person name="Fulton B."/>
            <person name="Xu J."/>
            <person name="Minx P."/>
            <person name="Pepin K.H."/>
            <person name="Johnson M."/>
            <person name="Thiruvilangam P."/>
            <person name="Bhonagiri V."/>
            <person name="Nash W.E."/>
            <person name="Mardis E.R."/>
            <person name="Wilson R.K."/>
        </authorList>
    </citation>
    <scope>NUCLEOTIDE SEQUENCE [LARGE SCALE GENOMIC DNA]</scope>
    <source>
        <strain evidence="2">DSM 1552</strain>
    </source>
</reference>
<proteinExistence type="predicted"/>
<dbReference type="InterPro" id="IPR045886">
    <property type="entry name" value="ThiF/MoeB/HesA"/>
</dbReference>
<feature type="domain" description="THIF-type NAD/FAD binding fold" evidence="1">
    <location>
        <begin position="293"/>
        <end position="548"/>
    </location>
</feature>
<dbReference type="eggNOG" id="COG0476">
    <property type="taxonomic scope" value="Bacteria"/>
</dbReference>
<dbReference type="AlphaFoldDB" id="B1C2T4"/>